<feature type="transmembrane region" description="Helical" evidence="2">
    <location>
        <begin position="38"/>
        <end position="61"/>
    </location>
</feature>
<feature type="compositionally biased region" description="Basic residues" evidence="1">
    <location>
        <begin position="280"/>
        <end position="296"/>
    </location>
</feature>
<organism evidence="3 4">
    <name type="scientific">Thyridium curvatum</name>
    <dbReference type="NCBI Taxonomy" id="1093900"/>
    <lineage>
        <taxon>Eukaryota</taxon>
        <taxon>Fungi</taxon>
        <taxon>Dikarya</taxon>
        <taxon>Ascomycota</taxon>
        <taxon>Pezizomycotina</taxon>
        <taxon>Sordariomycetes</taxon>
        <taxon>Sordariomycetidae</taxon>
        <taxon>Thyridiales</taxon>
        <taxon>Thyridiaceae</taxon>
        <taxon>Thyridium</taxon>
    </lineage>
</organism>
<dbReference type="Proteomes" id="UP000319257">
    <property type="component" value="Unassembled WGS sequence"/>
</dbReference>
<comment type="caution">
    <text evidence="3">The sequence shown here is derived from an EMBL/GenBank/DDBJ whole genome shotgun (WGS) entry which is preliminary data.</text>
</comment>
<dbReference type="RefSeq" id="XP_030992657.1">
    <property type="nucleotide sequence ID" value="XM_031142974.1"/>
</dbReference>
<keyword evidence="4" id="KW-1185">Reference proteome</keyword>
<dbReference type="EMBL" id="SKBQ01000052">
    <property type="protein sequence ID" value="TPX10946.1"/>
    <property type="molecule type" value="Genomic_DNA"/>
</dbReference>
<sequence length="339" mass="36152">MSPRPVTDTPSSAPSASASPSPNDHAPASAAMEKWLPAYVVILVLFALSLLCSVVLIIFLFRKHRPSSDSAARPPRRSGGVVTAPYGPPQYMRHGGNEPFELQALRGGAQDRPANATHDDTSTGSSSSRPGGNETDGNKQRPTPASGGVQTPPPPRRSLPATGYNCHRHPARPSLHEILSRPSDDQDDHGRRRYPPGVNPYTMEITRRAPSPSSPRASCRSSSDAAAALLAEGGGVAGVNKPAPPAVAAAAAAATFVPPSPAVTDCCWKDGEEQDAKPSRGTRRKGGWISRRRSSMRRLGGESTRERVRKFVKGEYTRSHQRGSKVERGEQTSKQIIIA</sequence>
<feature type="compositionally biased region" description="Basic and acidic residues" evidence="1">
    <location>
        <begin position="312"/>
        <end position="331"/>
    </location>
</feature>
<proteinExistence type="predicted"/>
<reference evidence="3 4" key="1">
    <citation type="submission" date="2019-06" db="EMBL/GenBank/DDBJ databases">
        <title>Draft genome sequence of the filamentous fungus Phialemoniopsis curvata isolated from diesel fuel.</title>
        <authorList>
            <person name="Varaljay V.A."/>
            <person name="Lyon W.J."/>
            <person name="Crouch A.L."/>
            <person name="Drake C.E."/>
            <person name="Hollomon J.M."/>
            <person name="Nadeau L.J."/>
            <person name="Nunn H.S."/>
            <person name="Stevenson B.S."/>
            <person name="Bojanowski C.L."/>
            <person name="Crookes-Goodson W.J."/>
        </authorList>
    </citation>
    <scope>NUCLEOTIDE SEQUENCE [LARGE SCALE GENOMIC DNA]</scope>
    <source>
        <strain evidence="3 4">D216</strain>
    </source>
</reference>
<dbReference type="AlphaFoldDB" id="A0A507AW32"/>
<name>A0A507AW32_9PEZI</name>
<evidence type="ECO:0000256" key="2">
    <source>
        <dbReference type="SAM" id="Phobius"/>
    </source>
</evidence>
<evidence type="ECO:0000256" key="1">
    <source>
        <dbReference type="SAM" id="MobiDB-lite"/>
    </source>
</evidence>
<evidence type="ECO:0000313" key="3">
    <source>
        <dbReference type="EMBL" id="TPX10946.1"/>
    </source>
</evidence>
<protein>
    <submittedName>
        <fullName evidence="3">Uncharacterized protein</fullName>
    </submittedName>
</protein>
<feature type="region of interest" description="Disordered" evidence="1">
    <location>
        <begin position="66"/>
        <end position="97"/>
    </location>
</feature>
<dbReference type="InParanoid" id="A0A507AW32"/>
<feature type="compositionally biased region" description="Low complexity" evidence="1">
    <location>
        <begin position="10"/>
        <end position="28"/>
    </location>
</feature>
<feature type="region of interest" description="Disordered" evidence="1">
    <location>
        <begin position="268"/>
        <end position="339"/>
    </location>
</feature>
<feature type="region of interest" description="Disordered" evidence="1">
    <location>
        <begin position="1"/>
        <end position="28"/>
    </location>
</feature>
<keyword evidence="2" id="KW-1133">Transmembrane helix</keyword>
<accession>A0A507AW32</accession>
<keyword evidence="2" id="KW-0812">Transmembrane</keyword>
<gene>
    <name evidence="3" type="ORF">E0L32_008152</name>
</gene>
<evidence type="ECO:0000313" key="4">
    <source>
        <dbReference type="Proteomes" id="UP000319257"/>
    </source>
</evidence>
<feature type="region of interest" description="Disordered" evidence="1">
    <location>
        <begin position="109"/>
        <end position="220"/>
    </location>
</feature>
<keyword evidence="2" id="KW-0472">Membrane</keyword>
<dbReference type="GeneID" id="41975599"/>
<feature type="compositionally biased region" description="Basic and acidic residues" evidence="1">
    <location>
        <begin position="174"/>
        <end position="190"/>
    </location>
</feature>
<feature type="compositionally biased region" description="Basic and acidic residues" evidence="1">
    <location>
        <begin position="268"/>
        <end position="278"/>
    </location>
</feature>
<feature type="compositionally biased region" description="Low complexity" evidence="1">
    <location>
        <begin position="208"/>
        <end position="220"/>
    </location>
</feature>